<name>A0A1Y6D209_9GAMM</name>
<dbReference type="STRING" id="1760988.SAMN02949497_4047"/>
<dbReference type="InterPro" id="IPR014264">
    <property type="entry name" value="PEP-CTERM_resp_reg"/>
</dbReference>
<feature type="domain" description="Sigma-54 factor interaction" evidence="7">
    <location>
        <begin position="146"/>
        <end position="376"/>
    </location>
</feature>
<dbReference type="InterPro" id="IPR009057">
    <property type="entry name" value="Homeodomain-like_sf"/>
</dbReference>
<evidence type="ECO:0000313" key="9">
    <source>
        <dbReference type="EMBL" id="SMF96641.1"/>
    </source>
</evidence>
<evidence type="ECO:0000313" key="10">
    <source>
        <dbReference type="Proteomes" id="UP000192923"/>
    </source>
</evidence>
<dbReference type="AlphaFoldDB" id="A0A1Y6D209"/>
<dbReference type="FunFam" id="3.40.50.300:FF:000006">
    <property type="entry name" value="DNA-binding transcriptional regulator NtrC"/>
    <property type="match status" value="1"/>
</dbReference>
<dbReference type="Gene3D" id="3.40.50.2300">
    <property type="match status" value="1"/>
</dbReference>
<dbReference type="SUPFAM" id="SSF52172">
    <property type="entry name" value="CheY-like"/>
    <property type="match status" value="1"/>
</dbReference>
<dbReference type="GO" id="GO:0006355">
    <property type="term" value="P:regulation of DNA-templated transcription"/>
    <property type="evidence" value="ECO:0007669"/>
    <property type="project" value="InterPro"/>
</dbReference>
<keyword evidence="5" id="KW-0804">Transcription</keyword>
<dbReference type="NCBIfam" id="TIGR02915">
    <property type="entry name" value="PEP_resp_reg"/>
    <property type="match status" value="1"/>
</dbReference>
<dbReference type="InterPro" id="IPR001789">
    <property type="entry name" value="Sig_transdc_resp-reg_receiver"/>
</dbReference>
<dbReference type="Proteomes" id="UP000192923">
    <property type="component" value="Unassembled WGS sequence"/>
</dbReference>
<dbReference type="InterPro" id="IPR002197">
    <property type="entry name" value="HTH_Fis"/>
</dbReference>
<gene>
    <name evidence="9" type="ORF">SAMN02949497_4047</name>
</gene>
<evidence type="ECO:0000259" key="7">
    <source>
        <dbReference type="PROSITE" id="PS50045"/>
    </source>
</evidence>
<feature type="modified residue" description="4-aspartylphosphate" evidence="6">
    <location>
        <position position="52"/>
    </location>
</feature>
<evidence type="ECO:0000259" key="8">
    <source>
        <dbReference type="PROSITE" id="PS50110"/>
    </source>
</evidence>
<dbReference type="GO" id="GO:0005524">
    <property type="term" value="F:ATP binding"/>
    <property type="evidence" value="ECO:0007669"/>
    <property type="project" value="UniProtKB-KW"/>
</dbReference>
<evidence type="ECO:0000256" key="5">
    <source>
        <dbReference type="ARBA" id="ARBA00023163"/>
    </source>
</evidence>
<dbReference type="PROSITE" id="PS00675">
    <property type="entry name" value="SIGMA54_INTERACT_1"/>
    <property type="match status" value="1"/>
</dbReference>
<dbReference type="Gene3D" id="1.10.8.60">
    <property type="match status" value="1"/>
</dbReference>
<keyword evidence="6" id="KW-0597">Phosphoprotein</keyword>
<dbReference type="Pfam" id="PF02954">
    <property type="entry name" value="HTH_8"/>
    <property type="match status" value="1"/>
</dbReference>
<dbReference type="Pfam" id="PF25601">
    <property type="entry name" value="AAA_lid_14"/>
    <property type="match status" value="1"/>
</dbReference>
<keyword evidence="4" id="KW-0238">DNA-binding</keyword>
<sequence>MTDQTLLIVEDDPGLQSQLRWSFDQYKVWTADDRESALAAVKRHQPEVVTLDLGLPPDPGGVSEGFATLNDILSMAPQTKVIVITGNDDQFNPVKCIGFGAYDFFQKPIDPTLLAFVVSRAFRLHALEEENRRLQRMHITNPLEGIVAASPEMHEVCRTVERLAPTDITVLLLGESGTGKEVLARALHALGPRAKKPFIAVNAAAIPENLLESELFGFERGAYTGATQQTKGKFELADGGTFFLDEIGDIPLSLQPKLLRVLQERVVERVGGRQPFKVDVRVVCATHQNLAKLIETGRFREDLYFRINEMIINIPPVRERTGDVAVLARAFLEKFAKQMRRAQLLGFTDEGLAALEAYHWPGNVRELEHKIKRAVVMAQGPLIDAKDLELLPTSAKRRLLTLREAREMAERQAIGMALSEAGENVTKAAELLEVARPTLYALLTKFNLKV</sequence>
<evidence type="ECO:0000256" key="2">
    <source>
        <dbReference type="ARBA" id="ARBA00022840"/>
    </source>
</evidence>
<dbReference type="Gene3D" id="1.10.10.60">
    <property type="entry name" value="Homeodomain-like"/>
    <property type="match status" value="1"/>
</dbReference>
<dbReference type="GO" id="GO:0043565">
    <property type="term" value="F:sequence-specific DNA binding"/>
    <property type="evidence" value="ECO:0007669"/>
    <property type="project" value="InterPro"/>
</dbReference>
<dbReference type="PANTHER" id="PTHR32071:SF113">
    <property type="entry name" value="ALGINATE BIOSYNTHESIS TRANSCRIPTIONAL REGULATORY PROTEIN ALGB"/>
    <property type="match status" value="1"/>
</dbReference>
<proteinExistence type="predicted"/>
<dbReference type="InterPro" id="IPR002078">
    <property type="entry name" value="Sigma_54_int"/>
</dbReference>
<dbReference type="PRINTS" id="PR01590">
    <property type="entry name" value="HTHFIS"/>
</dbReference>
<dbReference type="Gene3D" id="3.40.50.300">
    <property type="entry name" value="P-loop containing nucleotide triphosphate hydrolases"/>
    <property type="match status" value="1"/>
</dbReference>
<evidence type="ECO:0000256" key="6">
    <source>
        <dbReference type="PROSITE-ProRule" id="PRU00169"/>
    </source>
</evidence>
<organism evidence="9 10">
    <name type="scientific">Methylomagnum ishizawai</name>
    <dbReference type="NCBI Taxonomy" id="1760988"/>
    <lineage>
        <taxon>Bacteria</taxon>
        <taxon>Pseudomonadati</taxon>
        <taxon>Pseudomonadota</taxon>
        <taxon>Gammaproteobacteria</taxon>
        <taxon>Methylococcales</taxon>
        <taxon>Methylococcaceae</taxon>
        <taxon>Methylomagnum</taxon>
    </lineage>
</organism>
<dbReference type="SUPFAM" id="SSF46689">
    <property type="entry name" value="Homeodomain-like"/>
    <property type="match status" value="1"/>
</dbReference>
<dbReference type="InterPro" id="IPR003593">
    <property type="entry name" value="AAA+_ATPase"/>
</dbReference>
<dbReference type="PROSITE" id="PS00676">
    <property type="entry name" value="SIGMA54_INTERACT_2"/>
    <property type="match status" value="1"/>
</dbReference>
<dbReference type="InterPro" id="IPR025662">
    <property type="entry name" value="Sigma_54_int_dom_ATP-bd_1"/>
</dbReference>
<dbReference type="RefSeq" id="WP_085215506.1">
    <property type="nucleotide sequence ID" value="NZ_FXAM01000001.1"/>
</dbReference>
<keyword evidence="1" id="KW-0547">Nucleotide-binding</keyword>
<protein>
    <submittedName>
        <fullName evidence="9">Two-component system, NtrC family, response regulator</fullName>
    </submittedName>
</protein>
<dbReference type="PROSITE" id="PS00688">
    <property type="entry name" value="SIGMA54_INTERACT_3"/>
    <property type="match status" value="1"/>
</dbReference>
<keyword evidence="10" id="KW-1185">Reference proteome</keyword>
<feature type="domain" description="Response regulatory" evidence="8">
    <location>
        <begin position="5"/>
        <end position="122"/>
    </location>
</feature>
<dbReference type="InterPro" id="IPR027417">
    <property type="entry name" value="P-loop_NTPase"/>
</dbReference>
<dbReference type="SUPFAM" id="SSF52540">
    <property type="entry name" value="P-loop containing nucleoside triphosphate hydrolases"/>
    <property type="match status" value="1"/>
</dbReference>
<evidence type="ECO:0000256" key="1">
    <source>
        <dbReference type="ARBA" id="ARBA00022741"/>
    </source>
</evidence>
<keyword evidence="3" id="KW-0805">Transcription regulation</keyword>
<dbReference type="OrthoDB" id="9804019at2"/>
<dbReference type="PROSITE" id="PS50110">
    <property type="entry name" value="RESPONSE_REGULATORY"/>
    <property type="match status" value="1"/>
</dbReference>
<reference evidence="9 10" key="1">
    <citation type="submission" date="2016-12" db="EMBL/GenBank/DDBJ databases">
        <authorList>
            <person name="Song W.-J."/>
            <person name="Kurnit D.M."/>
        </authorList>
    </citation>
    <scope>NUCLEOTIDE SEQUENCE [LARGE SCALE GENOMIC DNA]</scope>
    <source>
        <strain evidence="9 10">175</strain>
    </source>
</reference>
<dbReference type="SMART" id="SM00448">
    <property type="entry name" value="REC"/>
    <property type="match status" value="1"/>
</dbReference>
<evidence type="ECO:0000256" key="4">
    <source>
        <dbReference type="ARBA" id="ARBA00023125"/>
    </source>
</evidence>
<dbReference type="CDD" id="cd00009">
    <property type="entry name" value="AAA"/>
    <property type="match status" value="1"/>
</dbReference>
<accession>A0A1Y6D209</accession>
<evidence type="ECO:0000256" key="3">
    <source>
        <dbReference type="ARBA" id="ARBA00023015"/>
    </source>
</evidence>
<dbReference type="Pfam" id="PF00072">
    <property type="entry name" value="Response_reg"/>
    <property type="match status" value="1"/>
</dbReference>
<dbReference type="Pfam" id="PF00158">
    <property type="entry name" value="Sigma54_activat"/>
    <property type="match status" value="1"/>
</dbReference>
<dbReference type="InterPro" id="IPR025944">
    <property type="entry name" value="Sigma_54_int_dom_CS"/>
</dbReference>
<dbReference type="InterPro" id="IPR025943">
    <property type="entry name" value="Sigma_54_int_dom_ATP-bd_2"/>
</dbReference>
<dbReference type="PROSITE" id="PS50045">
    <property type="entry name" value="SIGMA54_INTERACT_4"/>
    <property type="match status" value="1"/>
</dbReference>
<dbReference type="EMBL" id="FXAM01000001">
    <property type="protein sequence ID" value="SMF96641.1"/>
    <property type="molecule type" value="Genomic_DNA"/>
</dbReference>
<keyword evidence="2" id="KW-0067">ATP-binding</keyword>
<dbReference type="SMART" id="SM00382">
    <property type="entry name" value="AAA"/>
    <property type="match status" value="1"/>
</dbReference>
<dbReference type="PANTHER" id="PTHR32071">
    <property type="entry name" value="TRANSCRIPTIONAL REGULATORY PROTEIN"/>
    <property type="match status" value="1"/>
</dbReference>
<dbReference type="InterPro" id="IPR011006">
    <property type="entry name" value="CheY-like_superfamily"/>
</dbReference>
<dbReference type="InterPro" id="IPR058031">
    <property type="entry name" value="AAA_lid_NorR"/>
</dbReference>
<dbReference type="GO" id="GO:0000160">
    <property type="term" value="P:phosphorelay signal transduction system"/>
    <property type="evidence" value="ECO:0007669"/>
    <property type="project" value="InterPro"/>
</dbReference>